<reference evidence="1 2" key="1">
    <citation type="journal article" date="2016" name="Nat. Commun.">
        <title>Thousands of microbial genomes shed light on interconnected biogeochemical processes in an aquifer system.</title>
        <authorList>
            <person name="Anantharaman K."/>
            <person name="Brown C.T."/>
            <person name="Hug L.A."/>
            <person name="Sharon I."/>
            <person name="Castelle C.J."/>
            <person name="Probst A.J."/>
            <person name="Thomas B.C."/>
            <person name="Singh A."/>
            <person name="Wilkins M.J."/>
            <person name="Karaoz U."/>
            <person name="Brodie E.L."/>
            <person name="Williams K.H."/>
            <person name="Hubbard S.S."/>
            <person name="Banfield J.F."/>
        </authorList>
    </citation>
    <scope>NUCLEOTIDE SEQUENCE [LARGE SCALE GENOMIC DNA]</scope>
</reference>
<name>A0A1F7YD00_9BACT</name>
<dbReference type="PANTHER" id="PTHR32432">
    <property type="entry name" value="CELL DIVISION PROTEIN FTSA-RELATED"/>
    <property type="match status" value="1"/>
</dbReference>
<dbReference type="Proteomes" id="UP000178851">
    <property type="component" value="Unassembled WGS sequence"/>
</dbReference>
<dbReference type="NCBIfam" id="TIGR01175">
    <property type="entry name" value="pilM"/>
    <property type="match status" value="1"/>
</dbReference>
<dbReference type="EMBL" id="MGGI01000022">
    <property type="protein sequence ID" value="OGM25171.1"/>
    <property type="molecule type" value="Genomic_DNA"/>
</dbReference>
<dbReference type="CDD" id="cd24049">
    <property type="entry name" value="ASKHA_NBD_PilM"/>
    <property type="match status" value="1"/>
</dbReference>
<sequence>MSVGLDIGSKTIKTVEIVKESENKFILKAAGIVGYSGKDMESIRDENESEFVGLIDAIKKLFKSAKISSKDVAVALPESQVFTRPVKFPMLTDQEVGAAVKWEAEQYIPIPVKEAVIQYQVLERREDSVPPEVLVLLVASPRALVEKYVKVLNMAGLNPVAVETELMSLVRSLAPLDQTVLLVDFGARSTDLAIAKNGALAFSRSIQTAGEAFTRAVAQSLSITPKQAEEYKRTYGLSGSQLEAKVRSAIDPVFRVIVDEIKKAIHFYQTEEKGDPPTSVILSGGTSGLPEAVSYLTKLLGIEVIIGNPFLKINVDADTLKNLSSYAPLYSIASGLALRD</sequence>
<dbReference type="AlphaFoldDB" id="A0A1F7YD00"/>
<dbReference type="InterPro" id="IPR050696">
    <property type="entry name" value="FtsA/MreB"/>
</dbReference>
<dbReference type="PIRSF" id="PIRSF019169">
    <property type="entry name" value="PilM"/>
    <property type="match status" value="1"/>
</dbReference>
<dbReference type="InterPro" id="IPR005883">
    <property type="entry name" value="PilM"/>
</dbReference>
<gene>
    <name evidence="1" type="ORF">A2627_00170</name>
</gene>
<evidence type="ECO:0000313" key="1">
    <source>
        <dbReference type="EMBL" id="OGM25171.1"/>
    </source>
</evidence>
<dbReference type="PANTHER" id="PTHR32432:SF3">
    <property type="entry name" value="ETHANOLAMINE UTILIZATION PROTEIN EUTJ"/>
    <property type="match status" value="1"/>
</dbReference>
<protein>
    <recommendedName>
        <fullName evidence="3">SHS2 domain-containing protein</fullName>
    </recommendedName>
</protein>
<proteinExistence type="predicted"/>
<organism evidence="1 2">
    <name type="scientific">Candidatus Woesebacteria bacterium RIFCSPHIGHO2_01_FULL_39_28</name>
    <dbReference type="NCBI Taxonomy" id="1802496"/>
    <lineage>
        <taxon>Bacteria</taxon>
        <taxon>Candidatus Woeseibacteriota</taxon>
    </lineage>
</organism>
<evidence type="ECO:0000313" key="2">
    <source>
        <dbReference type="Proteomes" id="UP000178851"/>
    </source>
</evidence>
<dbReference type="Gene3D" id="3.30.1490.300">
    <property type="match status" value="1"/>
</dbReference>
<dbReference type="InterPro" id="IPR043129">
    <property type="entry name" value="ATPase_NBD"/>
</dbReference>
<evidence type="ECO:0008006" key="3">
    <source>
        <dbReference type="Google" id="ProtNLM"/>
    </source>
</evidence>
<dbReference type="Pfam" id="PF11104">
    <property type="entry name" value="PilM_2"/>
    <property type="match status" value="1"/>
</dbReference>
<comment type="caution">
    <text evidence="1">The sequence shown here is derived from an EMBL/GenBank/DDBJ whole genome shotgun (WGS) entry which is preliminary data.</text>
</comment>
<dbReference type="Gene3D" id="3.30.420.40">
    <property type="match status" value="2"/>
</dbReference>
<dbReference type="SUPFAM" id="SSF53067">
    <property type="entry name" value="Actin-like ATPase domain"/>
    <property type="match status" value="2"/>
</dbReference>
<accession>A0A1F7YD00</accession>